<dbReference type="PANTHER" id="PTHR43344">
    <property type="entry name" value="PHOSPHOSERINE PHOSPHATASE"/>
    <property type="match status" value="1"/>
</dbReference>
<dbReference type="GO" id="GO:0000287">
    <property type="term" value="F:magnesium ion binding"/>
    <property type="evidence" value="ECO:0007669"/>
    <property type="project" value="TreeGrafter"/>
</dbReference>
<dbReference type="Gene3D" id="3.40.50.1000">
    <property type="entry name" value="HAD superfamily/HAD-like"/>
    <property type="match status" value="1"/>
</dbReference>
<dbReference type="GO" id="GO:0005737">
    <property type="term" value="C:cytoplasm"/>
    <property type="evidence" value="ECO:0007669"/>
    <property type="project" value="TreeGrafter"/>
</dbReference>
<comment type="cofactor">
    <cofactor evidence="1">
        <name>Mg(2+)</name>
        <dbReference type="ChEBI" id="CHEBI:18420"/>
    </cofactor>
</comment>
<dbReference type="Proteomes" id="UP000253420">
    <property type="component" value="Unassembled WGS sequence"/>
</dbReference>
<evidence type="ECO:0000256" key="7">
    <source>
        <dbReference type="ARBA" id="ARBA00022842"/>
    </source>
</evidence>
<dbReference type="RefSeq" id="WP_114442721.1">
    <property type="nucleotide sequence ID" value="NZ_QOZG01000018.1"/>
</dbReference>
<dbReference type="NCBIfam" id="TIGR01488">
    <property type="entry name" value="HAD-SF-IB"/>
    <property type="match status" value="1"/>
</dbReference>
<comment type="pathway">
    <text evidence="2">Amino-acid biosynthesis; L-serine biosynthesis; L-serine from 3-phospho-D-glycerate: step 3/3.</text>
</comment>
<evidence type="ECO:0000313" key="11">
    <source>
        <dbReference type="EMBL" id="RCS21648.1"/>
    </source>
</evidence>
<dbReference type="InterPro" id="IPR006384">
    <property type="entry name" value="HAD_hydro_PyrdxlP_Pase-like"/>
</dbReference>
<keyword evidence="5" id="KW-0479">Metal-binding</keyword>
<evidence type="ECO:0000256" key="3">
    <source>
        <dbReference type="ARBA" id="ARBA00012640"/>
    </source>
</evidence>
<evidence type="ECO:0000256" key="5">
    <source>
        <dbReference type="ARBA" id="ARBA00022723"/>
    </source>
</evidence>
<evidence type="ECO:0000256" key="2">
    <source>
        <dbReference type="ARBA" id="ARBA00005135"/>
    </source>
</evidence>
<evidence type="ECO:0000313" key="12">
    <source>
        <dbReference type="Proteomes" id="UP000253420"/>
    </source>
</evidence>
<keyword evidence="8" id="KW-0718">Serine biosynthesis</keyword>
<comment type="caution">
    <text evidence="11">The sequence shown here is derived from an EMBL/GenBank/DDBJ whole genome shotgun (WGS) entry which is preliminary data.</text>
</comment>
<dbReference type="Gene3D" id="3.90.1470.20">
    <property type="match status" value="1"/>
</dbReference>
<name>A0A368JWV5_9HYPH</name>
<evidence type="ECO:0000256" key="6">
    <source>
        <dbReference type="ARBA" id="ARBA00022801"/>
    </source>
</evidence>
<keyword evidence="12" id="KW-1185">Reference proteome</keyword>
<dbReference type="EMBL" id="QOZG01000018">
    <property type="protein sequence ID" value="RCS21648.1"/>
    <property type="molecule type" value="Genomic_DNA"/>
</dbReference>
<proteinExistence type="predicted"/>
<protein>
    <recommendedName>
        <fullName evidence="3">phosphoserine phosphatase</fullName>
        <ecNumber evidence="3">3.1.3.3</ecNumber>
    </recommendedName>
</protein>
<dbReference type="SUPFAM" id="SSF56784">
    <property type="entry name" value="HAD-like"/>
    <property type="match status" value="1"/>
</dbReference>
<dbReference type="InterPro" id="IPR036412">
    <property type="entry name" value="HAD-like_sf"/>
</dbReference>
<evidence type="ECO:0000256" key="8">
    <source>
        <dbReference type="ARBA" id="ARBA00023299"/>
    </source>
</evidence>
<accession>A0A368JWV5</accession>
<dbReference type="PANTHER" id="PTHR43344:SF2">
    <property type="entry name" value="PHOSPHOSERINE PHOSPHATASE"/>
    <property type="match status" value="1"/>
</dbReference>
<evidence type="ECO:0000256" key="10">
    <source>
        <dbReference type="ARBA" id="ARBA00048523"/>
    </source>
</evidence>
<evidence type="ECO:0000256" key="9">
    <source>
        <dbReference type="ARBA" id="ARBA00048138"/>
    </source>
</evidence>
<dbReference type="InterPro" id="IPR023214">
    <property type="entry name" value="HAD_sf"/>
</dbReference>
<comment type="catalytic activity">
    <reaction evidence="9">
        <text>O-phospho-L-serine + H2O = L-serine + phosphate</text>
        <dbReference type="Rhea" id="RHEA:21208"/>
        <dbReference type="ChEBI" id="CHEBI:15377"/>
        <dbReference type="ChEBI" id="CHEBI:33384"/>
        <dbReference type="ChEBI" id="CHEBI:43474"/>
        <dbReference type="ChEBI" id="CHEBI:57524"/>
        <dbReference type="EC" id="3.1.3.3"/>
    </reaction>
</comment>
<dbReference type="AlphaFoldDB" id="A0A368JWV5"/>
<organism evidence="11 12">
    <name type="scientific">Phyllobacterium salinisoli</name>
    <dbReference type="NCBI Taxonomy" id="1899321"/>
    <lineage>
        <taxon>Bacteria</taxon>
        <taxon>Pseudomonadati</taxon>
        <taxon>Pseudomonadota</taxon>
        <taxon>Alphaproteobacteria</taxon>
        <taxon>Hyphomicrobiales</taxon>
        <taxon>Phyllobacteriaceae</taxon>
        <taxon>Phyllobacterium</taxon>
    </lineage>
</organism>
<dbReference type="GO" id="GO:0036424">
    <property type="term" value="F:L-phosphoserine phosphatase activity"/>
    <property type="evidence" value="ECO:0007669"/>
    <property type="project" value="TreeGrafter"/>
</dbReference>
<dbReference type="InterPro" id="IPR016965">
    <property type="entry name" value="Pase_PHOSPHO-typ"/>
</dbReference>
<sequence>MQVYCDFDGTISLDDATDHVLSRLADPQWETVEALWQEGAIDSGECMRRQVAMIRGERSTLDAVLDEISIDPGFASFVQFCAARNFPITIVSDGVDYFIKRILQRHSLGHLPVVANLLITDAAARAASYKLLSPHSDEGCKATSGVCKCRSLGALGPRVYVGDGCSDFCVSDKPELVFAKGKLADFCDDRNIPFVAYQGFEDLTLSLRAALPRLLNREVLPRQHAAA</sequence>
<keyword evidence="4" id="KW-0028">Amino-acid biosynthesis</keyword>
<dbReference type="GO" id="GO:0006564">
    <property type="term" value="P:L-serine biosynthetic process"/>
    <property type="evidence" value="ECO:0007669"/>
    <property type="project" value="UniProtKB-KW"/>
</dbReference>
<gene>
    <name evidence="11" type="ORF">DUT91_22580</name>
</gene>
<evidence type="ECO:0000256" key="1">
    <source>
        <dbReference type="ARBA" id="ARBA00001946"/>
    </source>
</evidence>
<dbReference type="Pfam" id="PF06888">
    <property type="entry name" value="Put_Phosphatase"/>
    <property type="match status" value="1"/>
</dbReference>
<comment type="catalytic activity">
    <reaction evidence="10">
        <text>O-phospho-D-serine + H2O = D-serine + phosphate</text>
        <dbReference type="Rhea" id="RHEA:24873"/>
        <dbReference type="ChEBI" id="CHEBI:15377"/>
        <dbReference type="ChEBI" id="CHEBI:35247"/>
        <dbReference type="ChEBI" id="CHEBI:43474"/>
        <dbReference type="ChEBI" id="CHEBI:58680"/>
        <dbReference type="EC" id="3.1.3.3"/>
    </reaction>
</comment>
<dbReference type="InterPro" id="IPR050582">
    <property type="entry name" value="HAD-like_SerB"/>
</dbReference>
<dbReference type="NCBIfam" id="TIGR01489">
    <property type="entry name" value="DKMTPPase-SF"/>
    <property type="match status" value="1"/>
</dbReference>
<keyword evidence="7" id="KW-0460">Magnesium</keyword>
<keyword evidence="6" id="KW-0378">Hydrolase</keyword>
<evidence type="ECO:0000256" key="4">
    <source>
        <dbReference type="ARBA" id="ARBA00022605"/>
    </source>
</evidence>
<dbReference type="OrthoDB" id="9804940at2"/>
<reference evidence="11 12" key="1">
    <citation type="submission" date="2018-07" db="EMBL/GenBank/DDBJ databases">
        <title>The draft genome of Phyllobacterium salinisoli.</title>
        <authorList>
            <person name="Liu L."/>
            <person name="Li L."/>
            <person name="Zhang X."/>
            <person name="Liang L."/>
        </authorList>
    </citation>
    <scope>NUCLEOTIDE SEQUENCE [LARGE SCALE GENOMIC DNA]</scope>
    <source>
        <strain evidence="11 12">LLAN61</strain>
    </source>
</reference>
<dbReference type="EC" id="3.1.3.3" evidence="3"/>